<proteinExistence type="predicted"/>
<comment type="caution">
    <text evidence="2">The sequence shown here is derived from an EMBL/GenBank/DDBJ whole genome shotgun (WGS) entry which is preliminary data.</text>
</comment>
<evidence type="ECO:0000313" key="2">
    <source>
        <dbReference type="EMBL" id="MCI69120.1"/>
    </source>
</evidence>
<evidence type="ECO:0000256" key="1">
    <source>
        <dbReference type="SAM" id="MobiDB-lite"/>
    </source>
</evidence>
<name>A0A392U9J5_9FABA</name>
<organism evidence="2 3">
    <name type="scientific">Trifolium medium</name>
    <dbReference type="NCBI Taxonomy" id="97028"/>
    <lineage>
        <taxon>Eukaryota</taxon>
        <taxon>Viridiplantae</taxon>
        <taxon>Streptophyta</taxon>
        <taxon>Embryophyta</taxon>
        <taxon>Tracheophyta</taxon>
        <taxon>Spermatophyta</taxon>
        <taxon>Magnoliopsida</taxon>
        <taxon>eudicotyledons</taxon>
        <taxon>Gunneridae</taxon>
        <taxon>Pentapetalae</taxon>
        <taxon>rosids</taxon>
        <taxon>fabids</taxon>
        <taxon>Fabales</taxon>
        <taxon>Fabaceae</taxon>
        <taxon>Papilionoideae</taxon>
        <taxon>50 kb inversion clade</taxon>
        <taxon>NPAAA clade</taxon>
        <taxon>Hologalegina</taxon>
        <taxon>IRL clade</taxon>
        <taxon>Trifolieae</taxon>
        <taxon>Trifolium</taxon>
    </lineage>
</organism>
<accession>A0A392U9J5</accession>
<feature type="non-terminal residue" evidence="2">
    <location>
        <position position="1"/>
    </location>
</feature>
<reference evidence="2 3" key="1">
    <citation type="journal article" date="2018" name="Front. Plant Sci.">
        <title>Red Clover (Trifolium pratense) and Zigzag Clover (T. medium) - A Picture of Genomic Similarities and Differences.</title>
        <authorList>
            <person name="Dluhosova J."/>
            <person name="Istvanek J."/>
            <person name="Nedelnik J."/>
            <person name="Repkova J."/>
        </authorList>
    </citation>
    <scope>NUCLEOTIDE SEQUENCE [LARGE SCALE GENOMIC DNA]</scope>
    <source>
        <strain evidence="3">cv. 10/8</strain>
        <tissue evidence="2">Leaf</tissue>
    </source>
</reference>
<dbReference type="AlphaFoldDB" id="A0A392U9J5"/>
<dbReference type="Proteomes" id="UP000265520">
    <property type="component" value="Unassembled WGS sequence"/>
</dbReference>
<feature type="compositionally biased region" description="Acidic residues" evidence="1">
    <location>
        <begin position="14"/>
        <end position="27"/>
    </location>
</feature>
<evidence type="ECO:0000313" key="3">
    <source>
        <dbReference type="Proteomes" id="UP000265520"/>
    </source>
</evidence>
<sequence length="38" mass="4343">PPKQSEEKGVEAIPSEEEEGEENDKEEGEEHHYCQTSQ</sequence>
<dbReference type="EMBL" id="LXQA010749741">
    <property type="protein sequence ID" value="MCI69120.1"/>
    <property type="molecule type" value="Genomic_DNA"/>
</dbReference>
<feature type="compositionally biased region" description="Basic and acidic residues" evidence="1">
    <location>
        <begin position="1"/>
        <end position="10"/>
    </location>
</feature>
<keyword evidence="3" id="KW-1185">Reference proteome</keyword>
<feature type="compositionally biased region" description="Basic and acidic residues" evidence="1">
    <location>
        <begin position="28"/>
        <end position="38"/>
    </location>
</feature>
<feature type="region of interest" description="Disordered" evidence="1">
    <location>
        <begin position="1"/>
        <end position="38"/>
    </location>
</feature>
<protein>
    <submittedName>
        <fullName evidence="2">Uncharacterized protein</fullName>
    </submittedName>
</protein>